<organism evidence="2">
    <name type="scientific">Nocardia farcinica</name>
    <dbReference type="NCBI Taxonomy" id="37329"/>
    <lineage>
        <taxon>Bacteria</taxon>
        <taxon>Bacillati</taxon>
        <taxon>Actinomycetota</taxon>
        <taxon>Actinomycetes</taxon>
        <taxon>Mycobacteriales</taxon>
        <taxon>Nocardiaceae</taxon>
        <taxon>Nocardia</taxon>
    </lineage>
</organism>
<evidence type="ECO:0000313" key="2">
    <source>
        <dbReference type="EMBL" id="VFA82854.1"/>
    </source>
</evidence>
<protein>
    <recommendedName>
        <fullName evidence="3">Restriction endonuclease type IV Mrr domain-containing protein</fullName>
    </recommendedName>
</protein>
<evidence type="ECO:0008006" key="3">
    <source>
        <dbReference type="Google" id="ProtNLM"/>
    </source>
</evidence>
<dbReference type="EMBL" id="CAACYE010000005">
    <property type="protein sequence ID" value="VFA82854.1"/>
    <property type="molecule type" value="Genomic_DNA"/>
</dbReference>
<proteinExistence type="predicted"/>
<accession>A0A449HBN7</accession>
<dbReference type="AlphaFoldDB" id="A0A449HBN7"/>
<feature type="region of interest" description="Disordered" evidence="1">
    <location>
        <begin position="257"/>
        <end position="281"/>
    </location>
</feature>
<sequence>MLIDLDTGQEREVDICIEQDVAGHPLRICIECSSHQRARDVTWVEQMHAKHQRLHTNLLVLASESGFTGSALKKAESYGIQTAVPGHLSESFGSDLVGKLNALWVKTFALTPTKMRMWVEESADRPEEIIVAFPDTLIFRGENTEVTDALSMARGLVQNLDMDNDAMRDAQGDEKFFTVGMEPAHLRDPETGELYDIYLRKEEPTGDYLRRIIRVEVTGAAVVEVAEIPLKHGEFRGVGYSEGSAMLGDRTVSLVATETPQGERRTTTRFEPHLDAGRWTS</sequence>
<feature type="compositionally biased region" description="Basic and acidic residues" evidence="1">
    <location>
        <begin position="261"/>
        <end position="281"/>
    </location>
</feature>
<evidence type="ECO:0000256" key="1">
    <source>
        <dbReference type="SAM" id="MobiDB-lite"/>
    </source>
</evidence>
<gene>
    <name evidence="2" type="ORF">NCTC1935_00823</name>
</gene>
<name>A0A449HBN7_NOCFR</name>
<reference evidence="2" key="1">
    <citation type="submission" date="2019-02" db="EMBL/GenBank/DDBJ databases">
        <authorList>
            <consortium name="Pathogen Informatics"/>
        </authorList>
    </citation>
    <scope>NUCLEOTIDE SEQUENCE</scope>
    <source>
        <strain evidence="2">3012STDY6733949</strain>
    </source>
</reference>